<reference evidence="8" key="1">
    <citation type="submission" date="2020-05" db="UniProtKB">
        <authorList>
            <consortium name="EnsemblMetazoa"/>
        </authorList>
    </citation>
    <scope>IDENTIFICATION</scope>
    <source>
        <strain evidence="8">FUMOZ</strain>
    </source>
</reference>
<keyword evidence="3" id="KW-0862">Zinc</keyword>
<protein>
    <submittedName>
        <fullName evidence="8">Zn-C2H2_12 domain-containing protein</fullName>
    </submittedName>
</protein>
<dbReference type="GeneID" id="125760851"/>
<evidence type="ECO:0000259" key="7">
    <source>
        <dbReference type="Pfam" id="PF18112"/>
    </source>
</evidence>
<evidence type="ECO:0000256" key="5">
    <source>
        <dbReference type="SAM" id="Coils"/>
    </source>
</evidence>
<dbReference type="InterPro" id="IPR041641">
    <property type="entry name" value="CALCOCO1/2_Zn_UBZ1"/>
</dbReference>
<keyword evidence="1" id="KW-0479">Metal-binding</keyword>
<keyword evidence="2" id="KW-0863">Zinc-finger</keyword>
<evidence type="ECO:0000313" key="8">
    <source>
        <dbReference type="EnsemblMetazoa" id="AFUN005587-PA"/>
    </source>
</evidence>
<accession>A0A182RH78</accession>
<dbReference type="VEuPathDB" id="VectorBase:AFUN005587"/>
<feature type="region of interest" description="Disordered" evidence="6">
    <location>
        <begin position="117"/>
        <end position="173"/>
    </location>
</feature>
<dbReference type="Pfam" id="PF18112">
    <property type="entry name" value="Zn-C2H2_12"/>
    <property type="match status" value="1"/>
</dbReference>
<evidence type="ECO:0000256" key="6">
    <source>
        <dbReference type="SAM" id="MobiDB-lite"/>
    </source>
</evidence>
<feature type="coiled-coil region" evidence="5">
    <location>
        <begin position="13"/>
        <end position="88"/>
    </location>
</feature>
<dbReference type="STRING" id="62324.A0A182RH78"/>
<evidence type="ECO:0000256" key="4">
    <source>
        <dbReference type="ARBA" id="ARBA00023054"/>
    </source>
</evidence>
<sequence length="381" mass="42984">MSIVEPNTQTASNQALQTALQTLKERCQTFQRRITILEEENGTLRARQVKSTIPEQLHDNRAVIQTELMQLRETVAELTHQKMQMAEQISMVGTENRQLWRRLSLIAKNLGDVDGVNVGPSATTVNQQQRAPPPPTSSSTNQTGQNLIRSRTFTKHAPNPKLRERLQRDNSAEEKGINLEDISLLNTCGFLETSNVDPVQDEELLRAALEANPDISRCTEGLLDIEKEIARQQAVMWDLYHVIRSELCQRCSTKSSETESEKLMKDVMVEVVENELAPRKSTLLYPPPVASKGSQSRVESGPGHCADALMFDKVSMNLLQEKLRANGMKKICPMCGLLYGQETVFEEFQTHVESHFLHDGELDELSLDRTYEYTSQTVGDF</sequence>
<evidence type="ECO:0000256" key="3">
    <source>
        <dbReference type="ARBA" id="ARBA00022833"/>
    </source>
</evidence>
<keyword evidence="4 5" id="KW-0175">Coiled coil</keyword>
<dbReference type="OrthoDB" id="6105729at2759"/>
<organism evidence="8">
    <name type="scientific">Anopheles funestus</name>
    <name type="common">African malaria mosquito</name>
    <dbReference type="NCBI Taxonomy" id="62324"/>
    <lineage>
        <taxon>Eukaryota</taxon>
        <taxon>Metazoa</taxon>
        <taxon>Ecdysozoa</taxon>
        <taxon>Arthropoda</taxon>
        <taxon>Hexapoda</taxon>
        <taxon>Insecta</taxon>
        <taxon>Pterygota</taxon>
        <taxon>Neoptera</taxon>
        <taxon>Endopterygota</taxon>
        <taxon>Diptera</taxon>
        <taxon>Nematocera</taxon>
        <taxon>Culicoidea</taxon>
        <taxon>Culicidae</taxon>
        <taxon>Anophelinae</taxon>
        <taxon>Anopheles</taxon>
    </lineage>
</organism>
<evidence type="ECO:0000256" key="2">
    <source>
        <dbReference type="ARBA" id="ARBA00022771"/>
    </source>
</evidence>
<dbReference type="AlphaFoldDB" id="A0A182RH78"/>
<dbReference type="EnsemblMetazoa" id="AFUN005587-RA">
    <property type="protein sequence ID" value="AFUN005587-PA"/>
    <property type="gene ID" value="AFUN005587"/>
</dbReference>
<proteinExistence type="predicted"/>
<feature type="domain" description="UBZ1-type" evidence="7">
    <location>
        <begin position="330"/>
        <end position="356"/>
    </location>
</feature>
<feature type="compositionally biased region" description="Polar residues" evidence="6">
    <location>
        <begin position="141"/>
        <end position="151"/>
    </location>
</feature>
<dbReference type="CTD" id="43700"/>
<dbReference type="RefSeq" id="XP_049277345.1">
    <property type="nucleotide sequence ID" value="XM_049421388.1"/>
</dbReference>
<dbReference type="KEGG" id="afun:125760851"/>
<dbReference type="GO" id="GO:0008270">
    <property type="term" value="F:zinc ion binding"/>
    <property type="evidence" value="ECO:0007669"/>
    <property type="project" value="UniProtKB-KW"/>
</dbReference>
<name>A0A182RH78_ANOFN</name>
<feature type="compositionally biased region" description="Polar residues" evidence="6">
    <location>
        <begin position="120"/>
        <end position="130"/>
    </location>
</feature>
<feature type="compositionally biased region" description="Basic and acidic residues" evidence="6">
    <location>
        <begin position="161"/>
        <end position="173"/>
    </location>
</feature>
<evidence type="ECO:0000256" key="1">
    <source>
        <dbReference type="ARBA" id="ARBA00022723"/>
    </source>
</evidence>
<dbReference type="VEuPathDB" id="VectorBase:AFUN2_008285"/>